<organism evidence="6 7">
    <name type="scientific">Lottia gigantea</name>
    <name type="common">Giant owl limpet</name>
    <dbReference type="NCBI Taxonomy" id="225164"/>
    <lineage>
        <taxon>Eukaryota</taxon>
        <taxon>Metazoa</taxon>
        <taxon>Spiralia</taxon>
        <taxon>Lophotrochozoa</taxon>
        <taxon>Mollusca</taxon>
        <taxon>Gastropoda</taxon>
        <taxon>Patellogastropoda</taxon>
        <taxon>Lottioidea</taxon>
        <taxon>Lottiidae</taxon>
        <taxon>Lottia</taxon>
    </lineage>
</organism>
<feature type="region of interest" description="Disordered" evidence="4">
    <location>
        <begin position="281"/>
        <end position="503"/>
    </location>
</feature>
<dbReference type="GO" id="GO:0005689">
    <property type="term" value="C:U12-type spliceosomal complex"/>
    <property type="evidence" value="ECO:0007669"/>
    <property type="project" value="TreeGrafter"/>
</dbReference>
<dbReference type="GeneID" id="20240299"/>
<dbReference type="PANTHER" id="PTHR21402:SF10">
    <property type="entry name" value="U11_U12 SMALL NUCLEAR RIBONUCLEOPROTEIN 48 KDA PROTEIN"/>
    <property type="match status" value="1"/>
</dbReference>
<dbReference type="InterPro" id="IPR051591">
    <property type="entry name" value="UPF0224_FAM112_RNA_Proc"/>
</dbReference>
<accession>V3ZTL3</accession>
<evidence type="ECO:0000256" key="4">
    <source>
        <dbReference type="SAM" id="MobiDB-lite"/>
    </source>
</evidence>
<dbReference type="PROSITE" id="PS51800">
    <property type="entry name" value="ZF_CHHC_U11_48K"/>
    <property type="match status" value="1"/>
</dbReference>
<sequence length="503" mass="59366">MTDLEENGQLLQAEREETEDDIISEEELNKRRKYLEDLKTFLTEQQEKISLTLEQLGWTPEHFIKPQNKVTCPYNPSHILPESSLDKHLETCQWLSKGVPRYQLRDVLGEKERLKNTPISTIQLDECKLNGILWNKAVKSGQVYTGQRKLPVTPEDDSIILTPDERLAVHEYVVSEAQSQGIMMNVEKDEHLTIDWQKVIKKGVLESETSDKLTPLEKMQALRDFKRRRQKYRAKNVHITRKSYTEIIREVISNQVEMWGAEESGGENVDDVEVVEGMDSGYLNRESRGSQDSSGYGRDSGRGWSDRERNDRGRDREPDRRRSYKDDRDRGSYWGQTRESSYRDSNRDQSRESYGDSSRGQSRESSRGQYRESSHREQSRETNRDSKRVPDRERENERRDYERERSRKREREGSRERSRSSDRRPPKREKYEMSQMKSERETTPMVDHEREDSTSKTSHKDRYQEESSSRSHKKSKKHKHKKKHKKHKSRKKSSSSSDSESPS</sequence>
<evidence type="ECO:0000259" key="5">
    <source>
        <dbReference type="PROSITE" id="PS51800"/>
    </source>
</evidence>
<evidence type="ECO:0000256" key="2">
    <source>
        <dbReference type="ARBA" id="ARBA00022771"/>
    </source>
</evidence>
<dbReference type="HOGENOM" id="CLU_542169_0_0_1"/>
<dbReference type="GO" id="GO:0005829">
    <property type="term" value="C:cytosol"/>
    <property type="evidence" value="ECO:0007669"/>
    <property type="project" value="TreeGrafter"/>
</dbReference>
<keyword evidence="1" id="KW-0479">Metal-binding</keyword>
<feature type="compositionally biased region" description="Basic residues" evidence="4">
    <location>
        <begin position="470"/>
        <end position="493"/>
    </location>
</feature>
<proteinExistence type="predicted"/>
<keyword evidence="3" id="KW-0862">Zinc</keyword>
<dbReference type="PANTHER" id="PTHR21402">
    <property type="entry name" value="GAMETOCYTE SPECIFIC FACTOR 1-RELATED"/>
    <property type="match status" value="1"/>
</dbReference>
<dbReference type="OMA" id="QEPMEQC"/>
<reference evidence="6 7" key="1">
    <citation type="journal article" date="2013" name="Nature">
        <title>Insights into bilaterian evolution from three spiralian genomes.</title>
        <authorList>
            <person name="Simakov O."/>
            <person name="Marletaz F."/>
            <person name="Cho S.J."/>
            <person name="Edsinger-Gonzales E."/>
            <person name="Havlak P."/>
            <person name="Hellsten U."/>
            <person name="Kuo D.H."/>
            <person name="Larsson T."/>
            <person name="Lv J."/>
            <person name="Arendt D."/>
            <person name="Savage R."/>
            <person name="Osoegawa K."/>
            <person name="de Jong P."/>
            <person name="Grimwood J."/>
            <person name="Chapman J.A."/>
            <person name="Shapiro H."/>
            <person name="Aerts A."/>
            <person name="Otillar R.P."/>
            <person name="Terry A.Y."/>
            <person name="Boore J.L."/>
            <person name="Grigoriev I.V."/>
            <person name="Lindberg D.R."/>
            <person name="Seaver E.C."/>
            <person name="Weisblat D.A."/>
            <person name="Putnam N.H."/>
            <person name="Rokhsar D.S."/>
        </authorList>
    </citation>
    <scope>NUCLEOTIDE SEQUENCE [LARGE SCALE GENOMIC DNA]</scope>
</reference>
<feature type="compositionally biased region" description="Basic and acidic residues" evidence="4">
    <location>
        <begin position="340"/>
        <end position="354"/>
    </location>
</feature>
<evidence type="ECO:0000313" key="6">
    <source>
        <dbReference type="EMBL" id="ESO87722.1"/>
    </source>
</evidence>
<dbReference type="Pfam" id="PF05253">
    <property type="entry name" value="zf-U11-48K"/>
    <property type="match status" value="1"/>
</dbReference>
<evidence type="ECO:0000313" key="7">
    <source>
        <dbReference type="Proteomes" id="UP000030746"/>
    </source>
</evidence>
<protein>
    <recommendedName>
        <fullName evidence="5">CHHC U11-48K-type domain-containing protein</fullName>
    </recommendedName>
</protein>
<dbReference type="EMBL" id="KB202849">
    <property type="protein sequence ID" value="ESO87722.1"/>
    <property type="molecule type" value="Genomic_DNA"/>
</dbReference>
<name>V3ZTL3_LOTGI</name>
<feature type="compositionally biased region" description="Basic and acidic residues" evidence="4">
    <location>
        <begin position="361"/>
        <end position="469"/>
    </location>
</feature>
<dbReference type="GO" id="GO:0008270">
    <property type="term" value="F:zinc ion binding"/>
    <property type="evidence" value="ECO:0007669"/>
    <property type="project" value="UniProtKB-KW"/>
</dbReference>
<evidence type="ECO:0000256" key="1">
    <source>
        <dbReference type="ARBA" id="ARBA00022723"/>
    </source>
</evidence>
<dbReference type="Proteomes" id="UP000030746">
    <property type="component" value="Unassembled WGS sequence"/>
</dbReference>
<feature type="region of interest" description="Disordered" evidence="4">
    <location>
        <begin position="1"/>
        <end position="24"/>
    </location>
</feature>
<feature type="compositionally biased region" description="Basic and acidic residues" evidence="4">
    <location>
        <begin position="299"/>
        <end position="331"/>
    </location>
</feature>
<gene>
    <name evidence="6" type="ORF">LOTGIDRAFT_166309</name>
</gene>
<dbReference type="GO" id="GO:0005654">
    <property type="term" value="C:nucleoplasm"/>
    <property type="evidence" value="ECO:0007669"/>
    <property type="project" value="TreeGrafter"/>
</dbReference>
<keyword evidence="7" id="KW-1185">Reference proteome</keyword>
<dbReference type="InterPro" id="IPR022776">
    <property type="entry name" value="TRM13/UPF0224_CHHC_Znf_dom"/>
</dbReference>
<keyword evidence="2" id="KW-0863">Zinc-finger</keyword>
<dbReference type="STRING" id="225164.V3ZTL3"/>
<dbReference type="RefSeq" id="XP_009061617.1">
    <property type="nucleotide sequence ID" value="XM_009063369.1"/>
</dbReference>
<dbReference type="OrthoDB" id="69229at2759"/>
<dbReference type="KEGG" id="lgi:LOTGIDRAFT_166309"/>
<dbReference type="AlphaFoldDB" id="V3ZTL3"/>
<dbReference type="CTD" id="20240299"/>
<evidence type="ECO:0000256" key="3">
    <source>
        <dbReference type="ARBA" id="ARBA00022833"/>
    </source>
</evidence>
<feature type="domain" description="CHHC U11-48K-type" evidence="5">
    <location>
        <begin position="69"/>
        <end position="96"/>
    </location>
</feature>